<dbReference type="Gene3D" id="2.60.120.260">
    <property type="entry name" value="Galactose-binding domain-like"/>
    <property type="match status" value="1"/>
</dbReference>
<name>A0A927RFE0_9ACTN</name>
<dbReference type="InterPro" id="IPR032979">
    <property type="entry name" value="ENGase"/>
</dbReference>
<comment type="caution">
    <text evidence="3">The sequence shown here is derived from an EMBL/GenBank/DDBJ whole genome shotgun (WGS) entry which is preliminary data.</text>
</comment>
<dbReference type="GO" id="GO:0033925">
    <property type="term" value="F:mannosyl-glycoprotein endo-beta-N-acetylglucosaminidase activity"/>
    <property type="evidence" value="ECO:0007669"/>
    <property type="project" value="InterPro"/>
</dbReference>
<dbReference type="PANTHER" id="PTHR13246:SF1">
    <property type="entry name" value="CYTOSOLIC ENDO-BETA-N-ACETYLGLUCOSAMINIDASE"/>
    <property type="match status" value="1"/>
</dbReference>
<reference evidence="3" key="1">
    <citation type="submission" date="2020-10" db="EMBL/GenBank/DDBJ databases">
        <title>Sequencing the genomes of 1000 actinobacteria strains.</title>
        <authorList>
            <person name="Klenk H.-P."/>
        </authorList>
    </citation>
    <scope>NUCLEOTIDE SEQUENCE</scope>
    <source>
        <strain evidence="3">DSM 45354</strain>
    </source>
</reference>
<feature type="signal peptide" evidence="1">
    <location>
        <begin position="1"/>
        <end position="36"/>
    </location>
</feature>
<sequence>MTGRAAFDRRRFLTMAGMAGVTAGAATMFGRSVAVAAGTPAVADTRPPVTGLPAGIPSLHGYDSAAIKTWSPATDPFAKYFRSRVPLAKRIKTFAPTQANPSLSASPRLLSLSNDYVEPNNVRVMHPYGYIFEAYALRFWQYLDYFGAWHGLPVFGQINAPDPAYGVINPPNPAWTDAAHRNGVLSLGCWFWPRPPDQFAALVEQRPDGSFPVADKLIEMAEYFGFDGYFINQEGDIEPEQALLLQEMLGYLTRTAPKGFYVQWYDSLTLAGQVDYENEFNATNSPWITDDGKRYCDSIFLNYDWTPELIQNSHDYAISLGLDPQRVVYPGTELSLNQFAPPEDPRWIFPEGERALTSWALFGTDFPWSLAPSDKSSVEGQRQVYVYERQLWSGPRQDPAHAARLVPPTGDGTNPAGWDGVAYHIVEKSTIGCYPFLTRFNAGTGERFFVKGRLASEQPWFNIAIQDLLPTWQWWLRKADGSTYDGLKVDYDYNLAYDGGTSLVLTGSLPADEAVELRLFKTELPVHDDVCLDLTYTLGRACAASNLRVGLTFEDEPSKVTWLEVGKAGSPVWNRRSWSLKPYAGRTVAALSLGFRSDTVVEEYTVHIGALGLRRKGGQEAPPKPRGFTVDGTSLDAGVATAYLSWELAHEGVWYYDLFRLSPGNGAGMSNGGAGVPAPEAANGKSTDKEWIGRIFADAYVVPGLQRRGSEGETCLELFAVSPTGVASRPARTSFSWTG</sequence>
<protein>
    <submittedName>
        <fullName evidence="3">Endo-beta-N-acetylglucosaminidase D</fullName>
    </submittedName>
</protein>
<dbReference type="Proteomes" id="UP000638648">
    <property type="component" value="Unassembled WGS sequence"/>
</dbReference>
<dbReference type="EMBL" id="JADBEM010000001">
    <property type="protein sequence ID" value="MBE1610125.1"/>
    <property type="molecule type" value="Genomic_DNA"/>
</dbReference>
<feature type="domain" description="Cytosolic endo-beta-N-acetylglucosaminidase TIM barrel" evidence="2">
    <location>
        <begin position="132"/>
        <end position="448"/>
    </location>
</feature>
<proteinExistence type="predicted"/>
<dbReference type="Gene3D" id="3.20.20.80">
    <property type="entry name" value="Glycosidases"/>
    <property type="match status" value="1"/>
</dbReference>
<evidence type="ECO:0000259" key="2">
    <source>
        <dbReference type="Pfam" id="PF03644"/>
    </source>
</evidence>
<dbReference type="PANTHER" id="PTHR13246">
    <property type="entry name" value="ENDO BETA N-ACETYLGLUCOSAMINIDASE"/>
    <property type="match status" value="1"/>
</dbReference>
<keyword evidence="1" id="KW-0732">Signal</keyword>
<dbReference type="InterPro" id="IPR006311">
    <property type="entry name" value="TAT_signal"/>
</dbReference>
<dbReference type="PROSITE" id="PS51318">
    <property type="entry name" value="TAT"/>
    <property type="match status" value="1"/>
</dbReference>
<organism evidence="3 4">
    <name type="scientific">Actinopolymorpha pittospori</name>
    <dbReference type="NCBI Taxonomy" id="648752"/>
    <lineage>
        <taxon>Bacteria</taxon>
        <taxon>Bacillati</taxon>
        <taxon>Actinomycetota</taxon>
        <taxon>Actinomycetes</taxon>
        <taxon>Propionibacteriales</taxon>
        <taxon>Actinopolymorphaceae</taxon>
        <taxon>Actinopolymorpha</taxon>
    </lineage>
</organism>
<evidence type="ECO:0000313" key="4">
    <source>
        <dbReference type="Proteomes" id="UP000638648"/>
    </source>
</evidence>
<dbReference type="InterPro" id="IPR005201">
    <property type="entry name" value="TIM_ENGase"/>
</dbReference>
<keyword evidence="4" id="KW-1185">Reference proteome</keyword>
<dbReference type="AlphaFoldDB" id="A0A927RFE0"/>
<dbReference type="Pfam" id="PF03644">
    <property type="entry name" value="Glyco_hydro_85"/>
    <property type="match status" value="1"/>
</dbReference>
<dbReference type="RefSeq" id="WP_192753544.1">
    <property type="nucleotide sequence ID" value="NZ_BAABJL010000131.1"/>
</dbReference>
<dbReference type="GO" id="GO:0005829">
    <property type="term" value="C:cytosol"/>
    <property type="evidence" value="ECO:0007669"/>
    <property type="project" value="UniProtKB-SubCell"/>
</dbReference>
<evidence type="ECO:0000256" key="1">
    <source>
        <dbReference type="SAM" id="SignalP"/>
    </source>
</evidence>
<accession>A0A927RFE0</accession>
<evidence type="ECO:0000313" key="3">
    <source>
        <dbReference type="EMBL" id="MBE1610125.1"/>
    </source>
</evidence>
<feature type="chain" id="PRO_5037174882" evidence="1">
    <location>
        <begin position="37"/>
        <end position="739"/>
    </location>
</feature>
<gene>
    <name evidence="3" type="ORF">HEB94_006973</name>
</gene>